<protein>
    <submittedName>
        <fullName evidence="5">Amino acid adenylation domain-containing protein</fullName>
    </submittedName>
</protein>
<dbReference type="Pfam" id="PF00501">
    <property type="entry name" value="AMP-binding"/>
    <property type="match status" value="2"/>
</dbReference>
<dbReference type="Proteomes" id="UP000812961">
    <property type="component" value="Unassembled WGS sequence"/>
</dbReference>
<dbReference type="SUPFAM" id="SSF56801">
    <property type="entry name" value="Acetyl-CoA synthetase-like"/>
    <property type="match status" value="2"/>
</dbReference>
<evidence type="ECO:0000256" key="2">
    <source>
        <dbReference type="ARBA" id="ARBA00022450"/>
    </source>
</evidence>
<dbReference type="Gene3D" id="3.30.300.30">
    <property type="match status" value="2"/>
</dbReference>
<keyword evidence="3" id="KW-0597">Phosphoprotein</keyword>
<dbReference type="EMBL" id="JAICCF010000004">
    <property type="protein sequence ID" value="MBW8687218.1"/>
    <property type="molecule type" value="Genomic_DNA"/>
</dbReference>
<dbReference type="Gene3D" id="2.30.38.10">
    <property type="entry name" value="Luciferase, Domain 3"/>
    <property type="match status" value="1"/>
</dbReference>
<dbReference type="SUPFAM" id="SSF52777">
    <property type="entry name" value="CoA-dependent acyltransferases"/>
    <property type="match status" value="4"/>
</dbReference>
<dbReference type="Gene3D" id="3.40.50.12780">
    <property type="entry name" value="N-terminal domain of ligase-like"/>
    <property type="match status" value="1"/>
</dbReference>
<dbReference type="RefSeq" id="WP_220252540.1">
    <property type="nucleotide sequence ID" value="NZ_JAICCF010000004.1"/>
</dbReference>
<dbReference type="CDD" id="cd05930">
    <property type="entry name" value="A_NRPS"/>
    <property type="match status" value="1"/>
</dbReference>
<dbReference type="InterPro" id="IPR023213">
    <property type="entry name" value="CAT-like_dom_sf"/>
</dbReference>
<dbReference type="Gene3D" id="1.10.10.1830">
    <property type="entry name" value="Non-ribosomal peptide synthase, adenylation domain"/>
    <property type="match status" value="1"/>
</dbReference>
<comment type="cofactor">
    <cofactor evidence="1">
        <name>pantetheine 4'-phosphate</name>
        <dbReference type="ChEBI" id="CHEBI:47942"/>
    </cofactor>
</comment>
<dbReference type="InterPro" id="IPR000873">
    <property type="entry name" value="AMP-dep_synth/lig_dom"/>
</dbReference>
<dbReference type="Pfam" id="PF18563">
    <property type="entry name" value="TubC_N"/>
    <property type="match status" value="1"/>
</dbReference>
<dbReference type="Gene3D" id="3.40.50.980">
    <property type="match status" value="2"/>
</dbReference>
<dbReference type="InterPro" id="IPR020845">
    <property type="entry name" value="AMP-binding_CS"/>
</dbReference>
<name>A0ABS7GHN7_9BACT</name>
<dbReference type="InterPro" id="IPR020806">
    <property type="entry name" value="PKS_PP-bd"/>
</dbReference>
<dbReference type="InterPro" id="IPR010071">
    <property type="entry name" value="AA_adenyl_dom"/>
</dbReference>
<sequence length="2137" mass="239818">MNAIISKLRKLGVELKLVDNKLKASAPNGVLTRELLEEIKQHKDSLISYINGIAGKEDIDYPVPVADKDSYALSSAARRLYFLYEMDRLSLSYNMLQVIRLQGQLDRARITQSLNSLLERHEGLRTYFEIADGVPVQKIAQNITLNIAICDNVEQFRKPFDLSKAPLIRVGLTQISAEEHLLMIDMHHIITDGVSQEILINDFMQLYVGQELAPLKLQYKDYSEWQQRRMQSVDMINHQAFWKTVFATPPPVLELPVDFPRPPVRSTEGAICSFELDTATTAALRQLAAGNEVTMFMMLLALYNILLGALSSQDDIVVGTPVTGRTHPELENIIGMFVNMLPIRNYPSGKMPFSAFLTTVKQRVLGCLDHEEYQYEQMIDDLKIVRNLQRNPLFDVVFTYESADAAVLEMPGLQLSSYDTGKVVSKFDLTLSVNESVDHIRLSIEYNAQLFQQSTIQEFAGYFKQIVSSVIADPNRTISSIRLLTAAQEHQLLQSLDFSEVAFPVSETVHSLFEKQVALHGDRTALIFGDRTMSYSELNEASECLAAYLRNAGVQPGVIVGLLVDRGMETVIGMLGILKAGGAYLPVDVTYPESRKSYMVEDSGTPLLLSTKDVTDAASYGVPVYYIEDGIAYDGSLDRTTGSGPADLCYIIYTSGTTGNPKGVMVGHSHVVRLLFNEAFQFDFNESDVWTMFHSHCFDFSVWEMYGALLYGGRLVIIPRIVARDPLAYLEVLEKEGVTVLNQTPWSFYQLSSGPRKDFRLRYVIFGGEALVPSKLRQFHETYPQVKLINMFGITETTVHVTYKELTTADLDQDLSNIGKPIPTLSLYILDEQMRPVPRGVLGELYVGGAGVAQGYLNKAELTSRRFIDNPYGAGLLYRSGDQGRQLASGDVEYLGRIDSQVKIRGFRIELGEIESHLSGYAGISSSVVHPYEESGEKSLVAYYVTSSELDHGSLRQYLSSKLPEHMVPSYFMRLSSLPLTGNGKIDRRSLPAPVVGEEDSFVPAGDELESRLVAIWSEVLKVEEERISVTRSFFELGGHSLKVTILSNKIQQALSVPVSVKEIFTNQDIRSLASIIRSRIPEQHIPIDPALPAIAYPLSSTQRRLYFLYELNRQSLAYNMLQVTRLYGRLDIPYLTACFHKLIMRHESLRTAIVPVGDSVMQQVANSVDFTISIYEGTEDSARQIIEEFHHPFDIGKSPLIRVGLVKISKEEHLLLMDMHHIITDGLSQIILIREFMQIYAGETLPALRIGYKDYAVWQESERQLAVRGNNRAYWLDVFSGEVPVLTLPFDYKRPQILGDKGDTVQFALTREEVSALKRIAAESQSTLFMVMLSLYNILLSRLSNQDDIIIGTPVSGRYHADLEGLVGMFVNTIALRNTVTGDATFKDFLLHIRENTLKHFEHQSYPFELLVDDLSLDRDTSRNPLFDVMFAYDNPDDTVLEIPGLRLQPYLHKEHFAKFDLTHTVSESVDDLHLSFTYSTELFDKSTIDRFVVYYKNIVRTIVNDPAILLSDIRILSEEEHLALYKGVIEAPVEDVSVITLFNRCVVAAPTSIALEYRDKEITYQELDRLSDQFATQLNMSGIGVGDLVGIMLDREPFLIAAILGVLKAGAAYVPVDIDYPMNRVITIFEEAGVKTVISRSRFINVWEQGGLINVDNYVHDAPGEKLTSLPDSDGLAYVIYTSGSTGVPKGVMINHRSLLNYLTWALRRYSGSTADVYSLHTSIAFDLTVTSLFMPLISGNRLVLYDNEDSGAMLLEQVIKANRSTILKMTPSHLKILAEIPVGDSNVLHTLIVGGEQLESRVAAAIHVRFGGRVKIYNEYGPTEATVGCMCYQYNPNDDSVNVPIGYPIDNMRIHLLDRYMHPVPVGVEGEIYISGVGLANGYYKQEELTSSAFISSPLHGYGRMYRSNDVAVYHPEYGLIYHGRRDSQLKLRGNRIEPEDIVTQLCQHEHISEAAILVKEVETDPLLVCYYLAITPLEAHGIKTFLRHRLPEYMIPSFFVHLTSLPLTVNGKLDTIALPGYRIEELAVRQLPVSQLQRELAGIWSDVLGVDIGQIGVNMNFFDLGGNSIRLVRMVNRINTHFQVQLPVASVFRFPVIAAIAEHLQGHDTSQESDEDDGIQHMQETLDILNQIG</sequence>
<feature type="domain" description="Carrier" evidence="4">
    <location>
        <begin position="1004"/>
        <end position="1081"/>
    </location>
</feature>
<dbReference type="PANTHER" id="PTHR45527">
    <property type="entry name" value="NONRIBOSOMAL PEPTIDE SYNTHETASE"/>
    <property type="match status" value="1"/>
</dbReference>
<dbReference type="SMART" id="SM00823">
    <property type="entry name" value="PKS_PP"/>
    <property type="match status" value="2"/>
</dbReference>
<evidence type="ECO:0000313" key="6">
    <source>
        <dbReference type="Proteomes" id="UP000812961"/>
    </source>
</evidence>
<dbReference type="Pfam" id="PF00550">
    <property type="entry name" value="PP-binding"/>
    <property type="match status" value="2"/>
</dbReference>
<evidence type="ECO:0000259" key="4">
    <source>
        <dbReference type="PROSITE" id="PS50075"/>
    </source>
</evidence>
<dbReference type="SMART" id="SM01294">
    <property type="entry name" value="PKS_PP_betabranch"/>
    <property type="match status" value="1"/>
</dbReference>
<dbReference type="Pfam" id="PF13193">
    <property type="entry name" value="AMP-binding_C"/>
    <property type="match status" value="1"/>
</dbReference>
<organism evidence="5 6">
    <name type="scientific">Chitinophaga rhizophila</name>
    <dbReference type="NCBI Taxonomy" id="2866212"/>
    <lineage>
        <taxon>Bacteria</taxon>
        <taxon>Pseudomonadati</taxon>
        <taxon>Bacteroidota</taxon>
        <taxon>Chitinophagia</taxon>
        <taxon>Chitinophagales</taxon>
        <taxon>Chitinophagaceae</taxon>
        <taxon>Chitinophaga</taxon>
    </lineage>
</organism>
<dbReference type="Gene3D" id="3.30.559.10">
    <property type="entry name" value="Chloramphenicol acetyltransferase-like domain"/>
    <property type="match status" value="2"/>
</dbReference>
<dbReference type="NCBIfam" id="TIGR01733">
    <property type="entry name" value="AA-adenyl-dom"/>
    <property type="match status" value="2"/>
</dbReference>
<evidence type="ECO:0000256" key="1">
    <source>
        <dbReference type="ARBA" id="ARBA00001957"/>
    </source>
</evidence>
<dbReference type="PROSITE" id="PS00012">
    <property type="entry name" value="PHOSPHOPANTETHEINE"/>
    <property type="match status" value="1"/>
</dbReference>
<dbReference type="PROSITE" id="PS00455">
    <property type="entry name" value="AMP_BINDING"/>
    <property type="match status" value="2"/>
</dbReference>
<dbReference type="InterPro" id="IPR025110">
    <property type="entry name" value="AMP-bd_C"/>
</dbReference>
<evidence type="ECO:0000313" key="5">
    <source>
        <dbReference type="EMBL" id="MBW8687218.1"/>
    </source>
</evidence>
<dbReference type="PROSITE" id="PS50075">
    <property type="entry name" value="CARRIER"/>
    <property type="match status" value="2"/>
</dbReference>
<dbReference type="InterPro" id="IPR041464">
    <property type="entry name" value="TubC_N"/>
</dbReference>
<feature type="domain" description="Carrier" evidence="4">
    <location>
        <begin position="2035"/>
        <end position="2112"/>
    </location>
</feature>
<dbReference type="SUPFAM" id="SSF47336">
    <property type="entry name" value="ACP-like"/>
    <property type="match status" value="2"/>
</dbReference>
<dbReference type="Gene3D" id="3.30.559.30">
    <property type="entry name" value="Nonribosomal peptide synthetase, condensation domain"/>
    <property type="match status" value="2"/>
</dbReference>
<dbReference type="InterPro" id="IPR001242">
    <property type="entry name" value="Condensation_dom"/>
</dbReference>
<dbReference type="InterPro" id="IPR006162">
    <property type="entry name" value="Ppantetheine_attach_site"/>
</dbReference>
<dbReference type="InterPro" id="IPR042099">
    <property type="entry name" value="ANL_N_sf"/>
</dbReference>
<dbReference type="InterPro" id="IPR044894">
    <property type="entry name" value="TubC_N_sf"/>
</dbReference>
<keyword evidence="2" id="KW-0596">Phosphopantetheine</keyword>
<dbReference type="InterPro" id="IPR009081">
    <property type="entry name" value="PP-bd_ACP"/>
</dbReference>
<dbReference type="Pfam" id="PF00668">
    <property type="entry name" value="Condensation"/>
    <property type="match status" value="2"/>
</dbReference>
<dbReference type="InterPro" id="IPR036736">
    <property type="entry name" value="ACP-like_sf"/>
</dbReference>
<evidence type="ECO:0000256" key="3">
    <source>
        <dbReference type="ARBA" id="ARBA00022553"/>
    </source>
</evidence>
<gene>
    <name evidence="5" type="ORF">K1Y79_22965</name>
</gene>
<dbReference type="NCBIfam" id="NF003417">
    <property type="entry name" value="PRK04813.1"/>
    <property type="match status" value="2"/>
</dbReference>
<comment type="caution">
    <text evidence="5">The sequence shown here is derived from an EMBL/GenBank/DDBJ whole genome shotgun (WGS) entry which is preliminary data.</text>
</comment>
<dbReference type="PANTHER" id="PTHR45527:SF14">
    <property type="entry name" value="PLIPASTATIN SYNTHASE SUBUNIT B"/>
    <property type="match status" value="1"/>
</dbReference>
<dbReference type="CDD" id="cd17643">
    <property type="entry name" value="A_NRPS_Cytc1-like"/>
    <property type="match status" value="1"/>
</dbReference>
<dbReference type="InterPro" id="IPR045851">
    <property type="entry name" value="AMP-bd_C_sf"/>
</dbReference>
<accession>A0ABS7GHN7</accession>
<reference evidence="5 6" key="1">
    <citation type="submission" date="2021-08" db="EMBL/GenBank/DDBJ databases">
        <title>The genome sequence of Chitinophaga sp. B61.</title>
        <authorList>
            <person name="Zhang X."/>
        </authorList>
    </citation>
    <scope>NUCLEOTIDE SEQUENCE [LARGE SCALE GENOMIC DNA]</scope>
    <source>
        <strain evidence="5 6">B61</strain>
    </source>
</reference>
<proteinExistence type="predicted"/>
<keyword evidence="6" id="KW-1185">Reference proteome</keyword>
<dbReference type="Gene3D" id="1.10.1200.10">
    <property type="entry name" value="ACP-like"/>
    <property type="match status" value="2"/>
</dbReference>
<dbReference type="CDD" id="cd19531">
    <property type="entry name" value="LCL_NRPS-like"/>
    <property type="match status" value="2"/>
</dbReference>